<keyword evidence="8" id="KW-0902">Two-component regulatory system</keyword>
<dbReference type="InterPro" id="IPR055558">
    <property type="entry name" value="DUF7134"/>
</dbReference>
<dbReference type="GO" id="GO:0000155">
    <property type="term" value="F:phosphorelay sensor kinase activity"/>
    <property type="evidence" value="ECO:0007669"/>
    <property type="project" value="InterPro"/>
</dbReference>
<dbReference type="Gene3D" id="3.30.565.10">
    <property type="entry name" value="Histidine kinase-like ATPase, C-terminal domain"/>
    <property type="match status" value="1"/>
</dbReference>
<dbReference type="AlphaFoldDB" id="A0A7W7RK26"/>
<feature type="transmembrane region" description="Helical" evidence="9">
    <location>
        <begin position="118"/>
        <end position="136"/>
    </location>
</feature>
<feature type="transmembrane region" description="Helical" evidence="9">
    <location>
        <begin position="53"/>
        <end position="71"/>
    </location>
</feature>
<keyword evidence="4" id="KW-0808">Transferase</keyword>
<dbReference type="Gene3D" id="1.20.5.1930">
    <property type="match status" value="1"/>
</dbReference>
<proteinExistence type="predicted"/>
<evidence type="ECO:0000256" key="3">
    <source>
        <dbReference type="ARBA" id="ARBA00022553"/>
    </source>
</evidence>
<dbReference type="Pfam" id="PF02518">
    <property type="entry name" value="HATPase_c"/>
    <property type="match status" value="1"/>
</dbReference>
<evidence type="ECO:0000259" key="10">
    <source>
        <dbReference type="Pfam" id="PF02518"/>
    </source>
</evidence>
<dbReference type="GO" id="GO:0046983">
    <property type="term" value="F:protein dimerization activity"/>
    <property type="evidence" value="ECO:0007669"/>
    <property type="project" value="InterPro"/>
</dbReference>
<keyword evidence="5" id="KW-0547">Nucleotide-binding</keyword>
<comment type="catalytic activity">
    <reaction evidence="1">
        <text>ATP + protein L-histidine = ADP + protein N-phospho-L-histidine.</text>
        <dbReference type="EC" id="2.7.13.3"/>
    </reaction>
</comment>
<keyword evidence="3" id="KW-0597">Phosphoprotein</keyword>
<comment type="caution">
    <text evidence="13">The sequence shown here is derived from an EMBL/GenBank/DDBJ whole genome shotgun (WGS) entry which is preliminary data.</text>
</comment>
<dbReference type="CDD" id="cd16917">
    <property type="entry name" value="HATPase_UhpB-NarQ-NarX-like"/>
    <property type="match status" value="1"/>
</dbReference>
<evidence type="ECO:0000256" key="6">
    <source>
        <dbReference type="ARBA" id="ARBA00022777"/>
    </source>
</evidence>
<evidence type="ECO:0000259" key="11">
    <source>
        <dbReference type="Pfam" id="PF07730"/>
    </source>
</evidence>
<keyword evidence="7" id="KW-0067">ATP-binding</keyword>
<keyword evidence="6 13" id="KW-0418">Kinase</keyword>
<dbReference type="SUPFAM" id="SSF55874">
    <property type="entry name" value="ATPase domain of HSP90 chaperone/DNA topoisomerase II/histidine kinase"/>
    <property type="match status" value="1"/>
</dbReference>
<feature type="domain" description="Histidine kinase/HSP90-like ATPase" evidence="10">
    <location>
        <begin position="312"/>
        <end position="397"/>
    </location>
</feature>
<accession>A0A7W7RK26</accession>
<feature type="transmembrane region" description="Helical" evidence="9">
    <location>
        <begin position="148"/>
        <end position="171"/>
    </location>
</feature>
<keyword evidence="9" id="KW-1133">Transmembrane helix</keyword>
<dbReference type="GO" id="GO:0005524">
    <property type="term" value="F:ATP binding"/>
    <property type="evidence" value="ECO:0007669"/>
    <property type="project" value="UniProtKB-KW"/>
</dbReference>
<evidence type="ECO:0000256" key="9">
    <source>
        <dbReference type="SAM" id="Phobius"/>
    </source>
</evidence>
<evidence type="ECO:0000259" key="12">
    <source>
        <dbReference type="Pfam" id="PF23539"/>
    </source>
</evidence>
<gene>
    <name evidence="13" type="ORF">F4561_004234</name>
</gene>
<evidence type="ECO:0000313" key="14">
    <source>
        <dbReference type="Proteomes" id="UP000523007"/>
    </source>
</evidence>
<evidence type="ECO:0000313" key="13">
    <source>
        <dbReference type="EMBL" id="MBB4933414.1"/>
    </source>
</evidence>
<evidence type="ECO:0000256" key="2">
    <source>
        <dbReference type="ARBA" id="ARBA00012438"/>
    </source>
</evidence>
<dbReference type="EC" id="2.7.13.3" evidence="2"/>
<dbReference type="InterPro" id="IPR050482">
    <property type="entry name" value="Sensor_HK_TwoCompSys"/>
</dbReference>
<protein>
    <recommendedName>
        <fullName evidence="2">histidine kinase</fullName>
        <ecNumber evidence="2">2.7.13.3</ecNumber>
    </recommendedName>
</protein>
<feature type="domain" description="DUF7134" evidence="12">
    <location>
        <begin position="16"/>
        <end position="168"/>
    </location>
</feature>
<dbReference type="PANTHER" id="PTHR24421">
    <property type="entry name" value="NITRATE/NITRITE SENSOR PROTEIN NARX-RELATED"/>
    <property type="match status" value="1"/>
</dbReference>
<evidence type="ECO:0000256" key="7">
    <source>
        <dbReference type="ARBA" id="ARBA00022840"/>
    </source>
</evidence>
<dbReference type="GO" id="GO:0016020">
    <property type="term" value="C:membrane"/>
    <property type="evidence" value="ECO:0007669"/>
    <property type="project" value="InterPro"/>
</dbReference>
<feature type="domain" description="Signal transduction histidine kinase subgroup 3 dimerisation and phosphoacceptor" evidence="11">
    <location>
        <begin position="201"/>
        <end position="261"/>
    </location>
</feature>
<dbReference type="Proteomes" id="UP000523007">
    <property type="component" value="Unassembled WGS sequence"/>
</dbReference>
<dbReference type="Pfam" id="PF23539">
    <property type="entry name" value="DUF7134"/>
    <property type="match status" value="1"/>
</dbReference>
<dbReference type="PANTHER" id="PTHR24421:SF10">
    <property type="entry name" value="NITRATE_NITRITE SENSOR PROTEIN NARQ"/>
    <property type="match status" value="1"/>
</dbReference>
<sequence length="407" mass="43233">MRETTGPALWKRPPTRFLDRHPRLVDVAVAGAYLLPTAVGSAHLLFIATGQPWRGWAGLAVTAAVTALLLLRRTRPVSVLAASIGFTLVQGVVTGQLITPAVPIMLYTVGVRTGPRGAAIAFASAATSTTAALTLVDTTIGLGTVGGLSSALIITAVLQLFSALLGALVGLRRRYIDALIERAEQAEREQEQRTRLAQADERNRISREIHDIVGHTLTAIVNLSDGVDASLTSDPEQARLGVRNISEIAREALSETRSVLSSTGYEEHTAPRTPQSAQDWLAKPLDTARATGLHVECSESGEPPTGHSLRTGAQRIVQEAVTNTLRHADAPTRIDVRVTHGPGRTEIFVRDDGRTPEVPTRGSGQGLLGMQERAVLQHGSATAGPAPAGGWYVYADLRSPEPTDGEP</sequence>
<feature type="transmembrane region" description="Helical" evidence="9">
    <location>
        <begin position="24"/>
        <end position="47"/>
    </location>
</feature>
<dbReference type="Pfam" id="PF07730">
    <property type="entry name" value="HisKA_3"/>
    <property type="match status" value="1"/>
</dbReference>
<reference evidence="13 14" key="1">
    <citation type="submission" date="2020-08" db="EMBL/GenBank/DDBJ databases">
        <title>Sequencing the genomes of 1000 actinobacteria strains.</title>
        <authorList>
            <person name="Klenk H.-P."/>
        </authorList>
    </citation>
    <scope>NUCLEOTIDE SEQUENCE [LARGE SCALE GENOMIC DNA]</scope>
    <source>
        <strain evidence="13 14">DSM 102030</strain>
    </source>
</reference>
<keyword evidence="14" id="KW-1185">Reference proteome</keyword>
<dbReference type="EMBL" id="JACHJT010000001">
    <property type="protein sequence ID" value="MBB4933414.1"/>
    <property type="molecule type" value="Genomic_DNA"/>
</dbReference>
<feature type="transmembrane region" description="Helical" evidence="9">
    <location>
        <begin position="78"/>
        <end position="98"/>
    </location>
</feature>
<keyword evidence="9" id="KW-0472">Membrane</keyword>
<name>A0A7W7RK26_9ACTN</name>
<keyword evidence="9" id="KW-0812">Transmembrane</keyword>
<evidence type="ECO:0000256" key="4">
    <source>
        <dbReference type="ARBA" id="ARBA00022679"/>
    </source>
</evidence>
<dbReference type="RefSeq" id="WP_184581026.1">
    <property type="nucleotide sequence ID" value="NZ_JACHJT010000001.1"/>
</dbReference>
<dbReference type="InterPro" id="IPR011712">
    <property type="entry name" value="Sig_transdc_His_kin_sub3_dim/P"/>
</dbReference>
<organism evidence="13 14">
    <name type="scientific">Lipingzhangella halophila</name>
    <dbReference type="NCBI Taxonomy" id="1783352"/>
    <lineage>
        <taxon>Bacteria</taxon>
        <taxon>Bacillati</taxon>
        <taxon>Actinomycetota</taxon>
        <taxon>Actinomycetes</taxon>
        <taxon>Streptosporangiales</taxon>
        <taxon>Nocardiopsidaceae</taxon>
        <taxon>Lipingzhangella</taxon>
    </lineage>
</organism>
<evidence type="ECO:0000256" key="5">
    <source>
        <dbReference type="ARBA" id="ARBA00022741"/>
    </source>
</evidence>
<evidence type="ECO:0000256" key="8">
    <source>
        <dbReference type="ARBA" id="ARBA00023012"/>
    </source>
</evidence>
<evidence type="ECO:0000256" key="1">
    <source>
        <dbReference type="ARBA" id="ARBA00000085"/>
    </source>
</evidence>
<dbReference type="InterPro" id="IPR036890">
    <property type="entry name" value="HATPase_C_sf"/>
</dbReference>
<dbReference type="InterPro" id="IPR003594">
    <property type="entry name" value="HATPase_dom"/>
</dbReference>